<dbReference type="Gene3D" id="3.40.30.10">
    <property type="entry name" value="Glutaredoxin"/>
    <property type="match status" value="1"/>
</dbReference>
<organism evidence="5 6">
    <name type="scientific">Aliikangiella coralliicola</name>
    <dbReference type="NCBI Taxonomy" id="2592383"/>
    <lineage>
        <taxon>Bacteria</taxon>
        <taxon>Pseudomonadati</taxon>
        <taxon>Pseudomonadota</taxon>
        <taxon>Gammaproteobacteria</taxon>
        <taxon>Oceanospirillales</taxon>
        <taxon>Pleioneaceae</taxon>
        <taxon>Aliikangiella</taxon>
    </lineage>
</organism>
<gene>
    <name evidence="5" type="ORF">FLL46_04780</name>
</gene>
<dbReference type="GO" id="GO:0005737">
    <property type="term" value="C:cytoplasm"/>
    <property type="evidence" value="ECO:0007669"/>
    <property type="project" value="TreeGrafter"/>
</dbReference>
<dbReference type="Gene3D" id="1.20.1050.10">
    <property type="match status" value="1"/>
</dbReference>
<dbReference type="PANTHER" id="PTHR32419:SF6">
    <property type="entry name" value="GLUTATHIONE S-TRANSFERASE OMEGA-LIKE 1-RELATED"/>
    <property type="match status" value="1"/>
</dbReference>
<dbReference type="CDD" id="cd03190">
    <property type="entry name" value="GST_C_Omega_like"/>
    <property type="match status" value="1"/>
</dbReference>
<evidence type="ECO:0000256" key="2">
    <source>
        <dbReference type="PIRSR" id="PIRSR015753-2"/>
    </source>
</evidence>
<dbReference type="AlphaFoldDB" id="A0A545UHA4"/>
<feature type="binding site" evidence="2">
    <location>
        <begin position="131"/>
        <end position="134"/>
    </location>
    <ligand>
        <name>glutathione</name>
        <dbReference type="ChEBI" id="CHEBI:57925"/>
    </ligand>
</feature>
<protein>
    <submittedName>
        <fullName evidence="5">Glutathione-dependent reductase</fullName>
    </submittedName>
</protein>
<feature type="active site" description="Nucleophile" evidence="1">
    <location>
        <position position="65"/>
    </location>
</feature>
<dbReference type="InterPro" id="IPR047047">
    <property type="entry name" value="GST_Omega-like_C"/>
</dbReference>
<dbReference type="Pfam" id="PF13410">
    <property type="entry name" value="GST_C_2"/>
    <property type="match status" value="1"/>
</dbReference>
<keyword evidence="6" id="KW-1185">Reference proteome</keyword>
<dbReference type="EMBL" id="VIKS01000003">
    <property type="protein sequence ID" value="TQV88851.1"/>
    <property type="molecule type" value="Genomic_DNA"/>
</dbReference>
<name>A0A545UHA4_9GAMM</name>
<sequence length="338" mass="38540">MSNNIKVKVKMGMLINGEWSEVDKTIVNGQYVRANSVIAQPISDNMIQSIADEPGRFHLIASWSCPWSHRTMLVRALKGLQDLIPLHIAGGRRVQGYPMDYGELWEVPGTTRKIVHLHQLYCVSDNQFSGRVTVPVLWDKVAKKIISNDSQNIMRALDRVETESWNVTRPESGFPATKPGSFSPEHLAREIETLNQFIYLHISNGVYQAGFAQSQAAYDEAIELVFAGLEKLEQKLAGRRFLLGQQITESDLQLFPALVRFDVVYFIHHFCSLKRLTDFPNLWAYARDIYSIPQVAQTIDWRAIQISNHLPKSNDELPIIRVMPENDWLKPSGRERIG</sequence>
<dbReference type="GO" id="GO:0004364">
    <property type="term" value="F:glutathione transferase activity"/>
    <property type="evidence" value="ECO:0007669"/>
    <property type="project" value="InterPro"/>
</dbReference>
<evidence type="ECO:0000256" key="3">
    <source>
        <dbReference type="PIRSR" id="PIRSR015753-3"/>
    </source>
</evidence>
<proteinExistence type="predicted"/>
<accession>A0A545UHA4</accession>
<dbReference type="Pfam" id="PF13409">
    <property type="entry name" value="GST_N_2"/>
    <property type="match status" value="1"/>
</dbReference>
<dbReference type="PROSITE" id="PS50405">
    <property type="entry name" value="GST_CTER"/>
    <property type="match status" value="1"/>
</dbReference>
<dbReference type="RefSeq" id="WP_142892336.1">
    <property type="nucleotide sequence ID" value="NZ_ML660161.1"/>
</dbReference>
<evidence type="ECO:0000313" key="5">
    <source>
        <dbReference type="EMBL" id="TQV88851.1"/>
    </source>
</evidence>
<dbReference type="InterPro" id="IPR016639">
    <property type="entry name" value="GST_Omega/GSH"/>
</dbReference>
<dbReference type="Proteomes" id="UP000315439">
    <property type="component" value="Unassembled WGS sequence"/>
</dbReference>
<feature type="site" description="Lowers pKa of active site Cys" evidence="3">
    <location>
        <position position="265"/>
    </location>
</feature>
<evidence type="ECO:0000256" key="1">
    <source>
        <dbReference type="PIRSR" id="PIRSR015753-1"/>
    </source>
</evidence>
<feature type="binding site" evidence="2">
    <location>
        <begin position="149"/>
        <end position="150"/>
    </location>
    <ligand>
        <name>glutathione</name>
        <dbReference type="ChEBI" id="CHEBI:57925"/>
    </ligand>
</feature>
<dbReference type="InterPro" id="IPR036249">
    <property type="entry name" value="Thioredoxin-like_sf"/>
</dbReference>
<dbReference type="PANTHER" id="PTHR32419">
    <property type="entry name" value="GLUTATHIONYL-HYDROQUINONE REDUCTASE"/>
    <property type="match status" value="1"/>
</dbReference>
<reference evidence="5 6" key="1">
    <citation type="submission" date="2019-07" db="EMBL/GenBank/DDBJ databases">
        <title>Draft genome for Aliikangiella sp. M105.</title>
        <authorList>
            <person name="Wang G."/>
        </authorList>
    </citation>
    <scope>NUCLEOTIDE SEQUENCE [LARGE SCALE GENOMIC DNA]</scope>
    <source>
        <strain evidence="5 6">M105</strain>
    </source>
</reference>
<feature type="domain" description="GST C-terminal" evidence="4">
    <location>
        <begin position="183"/>
        <end position="310"/>
    </location>
</feature>
<dbReference type="PIRSF" id="PIRSF015753">
    <property type="entry name" value="GST"/>
    <property type="match status" value="1"/>
</dbReference>
<dbReference type="InterPro" id="IPR036282">
    <property type="entry name" value="Glutathione-S-Trfase_C_sf"/>
</dbReference>
<evidence type="ECO:0000259" key="4">
    <source>
        <dbReference type="PROSITE" id="PS50405"/>
    </source>
</evidence>
<dbReference type="SUPFAM" id="SSF47616">
    <property type="entry name" value="GST C-terminal domain-like"/>
    <property type="match status" value="1"/>
</dbReference>
<dbReference type="SUPFAM" id="SSF52833">
    <property type="entry name" value="Thioredoxin-like"/>
    <property type="match status" value="1"/>
</dbReference>
<dbReference type="InterPro" id="IPR004045">
    <property type="entry name" value="Glutathione_S-Trfase_N"/>
</dbReference>
<feature type="active site" description="Proton donor/acceptor" evidence="1">
    <location>
        <position position="207"/>
    </location>
</feature>
<dbReference type="OrthoDB" id="9769158at2"/>
<evidence type="ECO:0000313" key="6">
    <source>
        <dbReference type="Proteomes" id="UP000315439"/>
    </source>
</evidence>
<dbReference type="InterPro" id="IPR010987">
    <property type="entry name" value="Glutathione-S-Trfase_C-like"/>
</dbReference>
<comment type="caution">
    <text evidence="5">The sequence shown here is derived from an EMBL/GenBank/DDBJ whole genome shotgun (WGS) entry which is preliminary data.</text>
</comment>